<organism evidence="1 2">
    <name type="scientific">Nonomuraea guangzhouensis</name>
    <dbReference type="NCBI Taxonomy" id="1291555"/>
    <lineage>
        <taxon>Bacteria</taxon>
        <taxon>Bacillati</taxon>
        <taxon>Actinomycetota</taxon>
        <taxon>Actinomycetes</taxon>
        <taxon>Streptosporangiales</taxon>
        <taxon>Streptosporangiaceae</taxon>
        <taxon>Nonomuraea</taxon>
    </lineage>
</organism>
<comment type="caution">
    <text evidence="1">The sequence shown here is derived from an EMBL/GenBank/DDBJ whole genome shotgun (WGS) entry which is preliminary data.</text>
</comment>
<reference evidence="2" key="1">
    <citation type="journal article" date="2019" name="Int. J. Syst. Evol. Microbiol.">
        <title>The Global Catalogue of Microorganisms (GCM) 10K type strain sequencing project: providing services to taxonomists for standard genome sequencing and annotation.</title>
        <authorList>
            <consortium name="The Broad Institute Genomics Platform"/>
            <consortium name="The Broad Institute Genome Sequencing Center for Infectious Disease"/>
            <person name="Wu L."/>
            <person name="Ma J."/>
        </authorList>
    </citation>
    <scope>NUCLEOTIDE SEQUENCE [LARGE SCALE GENOMIC DNA]</scope>
    <source>
        <strain evidence="2">CGMCC 1.15399</strain>
    </source>
</reference>
<gene>
    <name evidence="1" type="ORF">ACFSJ0_58380</name>
</gene>
<accession>A0ABW4GXK7</accession>
<keyword evidence="2" id="KW-1185">Reference proteome</keyword>
<proteinExistence type="predicted"/>
<protein>
    <submittedName>
        <fullName evidence="1">Uncharacterized protein</fullName>
    </submittedName>
</protein>
<evidence type="ECO:0000313" key="1">
    <source>
        <dbReference type="EMBL" id="MFD1546901.1"/>
    </source>
</evidence>
<evidence type="ECO:0000313" key="2">
    <source>
        <dbReference type="Proteomes" id="UP001597097"/>
    </source>
</evidence>
<dbReference type="RefSeq" id="WP_219536691.1">
    <property type="nucleotide sequence ID" value="NZ_JAHKRM010000031.1"/>
</dbReference>
<dbReference type="Proteomes" id="UP001597097">
    <property type="component" value="Unassembled WGS sequence"/>
</dbReference>
<dbReference type="EMBL" id="JBHUCM010000070">
    <property type="protein sequence ID" value="MFD1546901.1"/>
    <property type="molecule type" value="Genomic_DNA"/>
</dbReference>
<sequence>MPKFHDLSEYAETIGPVIAAVHVNVHASARKEVAGLLPGFLIDLRFTLPVRPLTRRALATIYRYGDAAELDAEIRDHLERGTLEEDGDGALRPTAKALAFIDGLYAVHAATTERIWAGRDLQTLADLAGRVLDAAGASSTDSGGEPGGAFAAMAPPYEPVGTPAGVLLFNRLAALRYHRADAHAAAWRAAGLTAAEIVALGPGPLRDRIERETNQRAAAPYGALTEHERALFHDGLLALV</sequence>
<name>A0ABW4GXK7_9ACTN</name>